<feature type="transmembrane region" description="Helical" evidence="1">
    <location>
        <begin position="470"/>
        <end position="488"/>
    </location>
</feature>
<keyword evidence="3" id="KW-1185">Reference proteome</keyword>
<feature type="transmembrane region" description="Helical" evidence="1">
    <location>
        <begin position="198"/>
        <end position="217"/>
    </location>
</feature>
<evidence type="ECO:0000313" key="2">
    <source>
        <dbReference type="EMBL" id="EFV12072.1"/>
    </source>
</evidence>
<protein>
    <recommendedName>
        <fullName evidence="4">ABC-2 type transport system permease protein</fullName>
    </recommendedName>
</protein>
<dbReference type="OrthoDB" id="2014935at2"/>
<feature type="transmembrane region" description="Helical" evidence="1">
    <location>
        <begin position="508"/>
        <end position="534"/>
    </location>
</feature>
<feature type="transmembrane region" description="Helical" evidence="1">
    <location>
        <begin position="307"/>
        <end position="330"/>
    </location>
</feature>
<organism evidence="2 3">
    <name type="scientific">Segniliparus rugosus (strain ATCC BAA-974 / DSM 45345 / CCUG 50838 / CIP 108380 / JCM 13579 / CDC 945)</name>
    <dbReference type="NCBI Taxonomy" id="679197"/>
    <lineage>
        <taxon>Bacteria</taxon>
        <taxon>Bacillati</taxon>
        <taxon>Actinomycetota</taxon>
        <taxon>Actinomycetes</taxon>
        <taxon>Mycobacteriales</taxon>
        <taxon>Segniliparaceae</taxon>
        <taxon>Segniliparus</taxon>
    </lineage>
</organism>
<dbReference type="STRING" id="679197.HMPREF9336_03103"/>
<dbReference type="eggNOG" id="COG3559">
    <property type="taxonomic scope" value="Bacteria"/>
</dbReference>
<sequence length="542" mass="55543">MSAFASSLALLRADLRVDRTRLISWTLGLGLLAAYVRPAYASMYPTVEARAARVELVRTPAAVFMTGPQFANGHGDEPGTVAPTDLGAMIANQLSSTLLVAAGVMSVLLAVRHSRAEEEDGPAELLRSKAVGRLAPLMAAWGTVKIANLAVAAAIALGLAATGSPALDSLALGAGVGLTGMAFGAVTLLGAQLTERSRVATGIGMAALGLSFLLSGIGDLQDPQGGPVAWLSPLNWAQQTRCYVDLRLWPLLLPLALIALALPAAFALADRRDFGRGLVQRRTGPQTASSTLTGVCSLSLRLQRGTFLGWGAGLALMGLAMGSFANALGSTLRDNPRAAAIFGHISGDDLAGAFFATFLRFGSVAVAAYAVAAMLVLAKDQTSGVGELILAGSVSRARALAGPAVATFAASAGLLALYGLGMGASGAAVTGQTRWLWRLPSAAWAYLPAQALFIGLVALLFSLRAAWAKAAWLLVLYAASASVLGPLLRLPRWSTALSPLEAVPNLPAAPFTPSGPLALALIAAALFGGALAAFRRRDYSAG</sequence>
<reference evidence="2 3" key="1">
    <citation type="journal article" date="2011" name="Stand. Genomic Sci.">
        <title>High quality draft genome sequence of Segniliparus rugosus CDC 945(T)= (ATCC BAA-974(T)).</title>
        <authorList>
            <person name="Earl A.M."/>
            <person name="Desjardins C.A."/>
            <person name="Fitzgerald M.G."/>
            <person name="Arachchi H.M."/>
            <person name="Zeng Q."/>
            <person name="Mehta T."/>
            <person name="Griggs A."/>
            <person name="Birren B.W."/>
            <person name="Toney N.C."/>
            <person name="Carr J."/>
            <person name="Posey J."/>
            <person name="Butler W.R."/>
        </authorList>
    </citation>
    <scope>NUCLEOTIDE SEQUENCE [LARGE SCALE GENOMIC DNA]</scope>
    <source>
        <strain evidence="3">ATCC BAA-974 / DSM 45345 / CCUG 50838 / CIP 108380 / JCM 13579 / CDC 945</strain>
    </source>
</reference>
<evidence type="ECO:0008006" key="4">
    <source>
        <dbReference type="Google" id="ProtNLM"/>
    </source>
</evidence>
<dbReference type="RefSeq" id="WP_007471849.1">
    <property type="nucleotide sequence ID" value="NZ_KI391953.1"/>
</dbReference>
<keyword evidence="1" id="KW-0472">Membrane</keyword>
<feature type="transmembrane region" description="Helical" evidence="1">
    <location>
        <begin position="94"/>
        <end position="113"/>
    </location>
</feature>
<gene>
    <name evidence="2" type="ORF">HMPREF9336_03103</name>
</gene>
<accession>E5XUD1</accession>
<comment type="caution">
    <text evidence="2">The sequence shown here is derived from an EMBL/GenBank/DDBJ whole genome shotgun (WGS) entry which is preliminary data.</text>
</comment>
<keyword evidence="1" id="KW-1133">Transmembrane helix</keyword>
<dbReference type="Proteomes" id="UP000004816">
    <property type="component" value="Unassembled WGS sequence"/>
</dbReference>
<feature type="transmembrane region" description="Helical" evidence="1">
    <location>
        <begin position="441"/>
        <end position="463"/>
    </location>
</feature>
<evidence type="ECO:0000256" key="1">
    <source>
        <dbReference type="SAM" id="Phobius"/>
    </source>
</evidence>
<feature type="transmembrane region" description="Helical" evidence="1">
    <location>
        <begin position="170"/>
        <end position="191"/>
    </location>
</feature>
<dbReference type="AlphaFoldDB" id="E5XUD1"/>
<dbReference type="EMBL" id="ACZI02000001">
    <property type="protein sequence ID" value="EFV12072.1"/>
    <property type="molecule type" value="Genomic_DNA"/>
</dbReference>
<keyword evidence="1" id="KW-0812">Transmembrane</keyword>
<evidence type="ECO:0000313" key="3">
    <source>
        <dbReference type="Proteomes" id="UP000004816"/>
    </source>
</evidence>
<name>E5XUD1_SEGRC</name>
<feature type="transmembrane region" description="Helical" evidence="1">
    <location>
        <begin position="350"/>
        <end position="378"/>
    </location>
</feature>
<feature type="transmembrane region" description="Helical" evidence="1">
    <location>
        <begin position="248"/>
        <end position="269"/>
    </location>
</feature>
<feature type="transmembrane region" description="Helical" evidence="1">
    <location>
        <begin position="134"/>
        <end position="158"/>
    </location>
</feature>
<proteinExistence type="predicted"/>
<feature type="transmembrane region" description="Helical" evidence="1">
    <location>
        <begin position="399"/>
        <end position="421"/>
    </location>
</feature>
<dbReference type="HOGENOM" id="CLU_036785_2_0_11"/>